<keyword evidence="5 7" id="KW-0131">Cell cycle</keyword>
<evidence type="ECO:0000259" key="10">
    <source>
        <dbReference type="Pfam" id="PF02875"/>
    </source>
</evidence>
<dbReference type="Pfam" id="PF02875">
    <property type="entry name" value="Mur_ligase_C"/>
    <property type="match status" value="1"/>
</dbReference>
<keyword evidence="7" id="KW-0067">ATP-binding</keyword>
<dbReference type="PANTHER" id="PTHR23135:SF4">
    <property type="entry name" value="UDP-N-ACETYLMURAMOYL-L-ALANYL-D-GLUTAMATE--2,6-DIAMINOPIMELATE LIGASE MURE HOMOLOG, CHLOROPLASTIC"/>
    <property type="match status" value="1"/>
</dbReference>
<comment type="subcellular location">
    <subcellularLocation>
        <location evidence="7 8">Cytoplasm</location>
    </subcellularLocation>
</comment>
<evidence type="ECO:0000313" key="12">
    <source>
        <dbReference type="EMBL" id="CAA9283063.1"/>
    </source>
</evidence>
<evidence type="ECO:0000256" key="4">
    <source>
        <dbReference type="ARBA" id="ARBA00022984"/>
    </source>
</evidence>
<dbReference type="InterPro" id="IPR036615">
    <property type="entry name" value="Mur_ligase_C_dom_sf"/>
</dbReference>
<feature type="binding site" evidence="7">
    <location>
        <begin position="116"/>
        <end position="122"/>
    </location>
    <ligand>
        <name>ATP</name>
        <dbReference type="ChEBI" id="CHEBI:30616"/>
    </ligand>
</feature>
<dbReference type="GO" id="GO:0000287">
    <property type="term" value="F:magnesium ion binding"/>
    <property type="evidence" value="ECO:0007669"/>
    <property type="project" value="UniProtKB-UniRule"/>
</dbReference>
<dbReference type="InterPro" id="IPR004101">
    <property type="entry name" value="Mur_ligase_C"/>
</dbReference>
<dbReference type="GO" id="GO:0071555">
    <property type="term" value="P:cell wall organization"/>
    <property type="evidence" value="ECO:0007669"/>
    <property type="project" value="UniProtKB-KW"/>
</dbReference>
<evidence type="ECO:0000256" key="5">
    <source>
        <dbReference type="ARBA" id="ARBA00023306"/>
    </source>
</evidence>
<evidence type="ECO:0000256" key="8">
    <source>
        <dbReference type="RuleBase" id="RU004135"/>
    </source>
</evidence>
<dbReference type="InterPro" id="IPR000713">
    <property type="entry name" value="Mur_ligase_N"/>
</dbReference>
<dbReference type="GO" id="GO:0008360">
    <property type="term" value="P:regulation of cell shape"/>
    <property type="evidence" value="ECO:0007669"/>
    <property type="project" value="UniProtKB-KW"/>
</dbReference>
<dbReference type="EC" id="6.3.2.-" evidence="7"/>
<dbReference type="GO" id="GO:0005737">
    <property type="term" value="C:cytoplasm"/>
    <property type="evidence" value="ECO:0007669"/>
    <property type="project" value="UniProtKB-SubCell"/>
</dbReference>
<feature type="domain" description="Mur ligase N-terminal catalytic" evidence="9">
    <location>
        <begin position="27"/>
        <end position="102"/>
    </location>
</feature>
<dbReference type="InterPro" id="IPR013221">
    <property type="entry name" value="Mur_ligase_cen"/>
</dbReference>
<dbReference type="EMBL" id="CADCTC010000212">
    <property type="protein sequence ID" value="CAA9283063.1"/>
    <property type="molecule type" value="Genomic_DNA"/>
</dbReference>
<protein>
    <recommendedName>
        <fullName evidence="7">UDP-N-acetylmuramyl-tripeptide synthetase</fullName>
        <ecNumber evidence="7">6.3.2.-</ecNumber>
    </recommendedName>
    <alternativeName>
        <fullName evidence="7">UDP-MurNAc-tripeptide synthetase</fullName>
    </alternativeName>
</protein>
<accession>A0A6J4JN84</accession>
<proteinExistence type="inferred from homology"/>
<feature type="modified residue" description="N6-carboxylysine" evidence="7">
    <location>
        <position position="227"/>
    </location>
</feature>
<dbReference type="Pfam" id="PF01225">
    <property type="entry name" value="Mur_ligase"/>
    <property type="match status" value="1"/>
</dbReference>
<dbReference type="Gene3D" id="3.40.1390.10">
    <property type="entry name" value="MurE/MurF, N-terminal domain"/>
    <property type="match status" value="1"/>
</dbReference>
<reference evidence="12" key="1">
    <citation type="submission" date="2020-02" db="EMBL/GenBank/DDBJ databases">
        <authorList>
            <person name="Meier V. D."/>
        </authorList>
    </citation>
    <scope>NUCLEOTIDE SEQUENCE</scope>
    <source>
        <strain evidence="12">AVDCRST_MAG77</strain>
    </source>
</reference>
<dbReference type="SUPFAM" id="SSF53244">
    <property type="entry name" value="MurD-like peptide ligases, peptide-binding domain"/>
    <property type="match status" value="1"/>
</dbReference>
<gene>
    <name evidence="7" type="primary">murE</name>
    <name evidence="12" type="ORF">AVDCRST_MAG77-4032</name>
</gene>
<keyword evidence="2 7" id="KW-0132">Cell division</keyword>
<dbReference type="GO" id="GO:0005524">
    <property type="term" value="F:ATP binding"/>
    <property type="evidence" value="ECO:0007669"/>
    <property type="project" value="UniProtKB-UniRule"/>
</dbReference>
<dbReference type="UniPathway" id="UPA00219"/>
<dbReference type="InterPro" id="IPR005761">
    <property type="entry name" value="UDP-N-AcMur-Glu-dNH2Pim_ligase"/>
</dbReference>
<feature type="binding site" evidence="7">
    <location>
        <position position="187"/>
    </location>
    <ligand>
        <name>UDP-N-acetyl-alpha-D-muramoyl-L-alanyl-D-glutamate</name>
        <dbReference type="ChEBI" id="CHEBI:83900"/>
    </ligand>
</feature>
<evidence type="ECO:0000256" key="3">
    <source>
        <dbReference type="ARBA" id="ARBA00022960"/>
    </source>
</evidence>
<sequence length="534" mass="56442">MRLSQLLAFLPEPPLAAPGAVGPDPDITGIAYDGRRVTPGSLFVAVWHRGYASDGHNYVAQAVRNGAAAVVVSRPVDLPERVPQVTVPDTAAALGWLGAGFYGLPSQRLGIVGVTGTDGKTTTCTLTTAVLEAAGFQTGMATTVASKSTGAAQANPQHTSTPEAVEIQQLLARTVDEGGARAVLEATSHALDQHRLAGCELDVAVVTRVTHEHMEYHGTYDAYLAAKARILDLLQTNTRRPKHVTFHKAAVLNADDSSFAALAPLSPALVIPYGLGDRAIVRAVDVQPQAWGTACRVLSPWGEDHLDLQMPGEFNVYNALAALASGCTLEAPFDVALAALAAQRGVRGRMERVDAGQPFTVVVDFAHTPDSLERVLTLLRGQVAPAGGRVLVVFGSAGERDVQKRPMMGRVAAQLGDFAVFTDEDPRQEDRDTILDDIAAGALAIGGVEGETFVRQPDRRKAIVEALSRARPGDAVLLAGKGHETSIIGQLDGKLHTFPWDEHAVALTALQNLGYRPRSTAGEPPLSVPERGRG</sequence>
<evidence type="ECO:0000256" key="6">
    <source>
        <dbReference type="ARBA" id="ARBA00023316"/>
    </source>
</evidence>
<keyword evidence="3 7" id="KW-0133">Cell shape</keyword>
<evidence type="ECO:0000256" key="1">
    <source>
        <dbReference type="ARBA" id="ARBA00005898"/>
    </source>
</evidence>
<comment type="function">
    <text evidence="7">Catalyzes the addition of an amino acid to the nucleotide precursor UDP-N-acetylmuramoyl-L-alanyl-D-glutamate (UMAG) in the biosynthesis of bacterial cell-wall peptidoglycan.</text>
</comment>
<evidence type="ECO:0000256" key="7">
    <source>
        <dbReference type="HAMAP-Rule" id="MF_00208"/>
    </source>
</evidence>
<keyword evidence="7" id="KW-0460">Magnesium</keyword>
<keyword evidence="6 7" id="KW-0961">Cell wall biogenesis/degradation</keyword>
<keyword evidence="7" id="KW-0963">Cytoplasm</keyword>
<comment type="similarity">
    <text evidence="1 7">Belongs to the MurCDEF family. MurE subfamily.</text>
</comment>
<feature type="binding site" evidence="7">
    <location>
        <begin position="160"/>
        <end position="161"/>
    </location>
    <ligand>
        <name>UDP-N-acetyl-alpha-D-muramoyl-L-alanyl-D-glutamate</name>
        <dbReference type="ChEBI" id="CHEBI:83900"/>
    </ligand>
</feature>
<evidence type="ECO:0000259" key="11">
    <source>
        <dbReference type="Pfam" id="PF08245"/>
    </source>
</evidence>
<dbReference type="GO" id="GO:0051301">
    <property type="term" value="P:cell division"/>
    <property type="evidence" value="ECO:0007669"/>
    <property type="project" value="UniProtKB-KW"/>
</dbReference>
<dbReference type="GO" id="GO:0009252">
    <property type="term" value="P:peptidoglycan biosynthetic process"/>
    <property type="evidence" value="ECO:0007669"/>
    <property type="project" value="UniProtKB-UniRule"/>
</dbReference>
<evidence type="ECO:0000259" key="9">
    <source>
        <dbReference type="Pfam" id="PF01225"/>
    </source>
</evidence>
<dbReference type="HAMAP" id="MF_00208">
    <property type="entry name" value="MurE"/>
    <property type="match status" value="1"/>
</dbReference>
<dbReference type="GO" id="GO:0016881">
    <property type="term" value="F:acid-amino acid ligase activity"/>
    <property type="evidence" value="ECO:0007669"/>
    <property type="project" value="UniProtKB-UniRule"/>
</dbReference>
<evidence type="ECO:0000256" key="2">
    <source>
        <dbReference type="ARBA" id="ARBA00022618"/>
    </source>
</evidence>
<keyword evidence="7" id="KW-0547">Nucleotide-binding</keyword>
<comment type="caution">
    <text evidence="7">Lacks conserved residue(s) required for the propagation of feature annotation.</text>
</comment>
<name>A0A6J4JN84_9CHLR</name>
<comment type="PTM">
    <text evidence="7">Carboxylation is probably crucial for Mg(2+) binding and, consequently, for the gamma-phosphate positioning of ATP.</text>
</comment>
<dbReference type="InterPro" id="IPR036565">
    <property type="entry name" value="Mur-like_cat_sf"/>
</dbReference>
<dbReference type="PANTHER" id="PTHR23135">
    <property type="entry name" value="MUR LIGASE FAMILY MEMBER"/>
    <property type="match status" value="1"/>
</dbReference>
<keyword evidence="7 12" id="KW-0436">Ligase</keyword>
<dbReference type="Gene3D" id="3.90.190.20">
    <property type="entry name" value="Mur ligase, C-terminal domain"/>
    <property type="match status" value="1"/>
</dbReference>
<dbReference type="NCBIfam" id="NF001126">
    <property type="entry name" value="PRK00139.1-4"/>
    <property type="match status" value="1"/>
</dbReference>
<comment type="pathway">
    <text evidence="7 8">Cell wall biogenesis; peptidoglycan biosynthesis.</text>
</comment>
<organism evidence="12">
    <name type="scientific">uncultured Chloroflexota bacterium</name>
    <dbReference type="NCBI Taxonomy" id="166587"/>
    <lineage>
        <taxon>Bacteria</taxon>
        <taxon>Bacillati</taxon>
        <taxon>Chloroflexota</taxon>
        <taxon>environmental samples</taxon>
    </lineage>
</organism>
<dbReference type="NCBIfam" id="TIGR01085">
    <property type="entry name" value="murE"/>
    <property type="match status" value="1"/>
</dbReference>
<comment type="cofactor">
    <cofactor evidence="7">
        <name>Mg(2+)</name>
        <dbReference type="ChEBI" id="CHEBI:18420"/>
    </cofactor>
</comment>
<dbReference type="SUPFAM" id="SSF53623">
    <property type="entry name" value="MurD-like peptide ligases, catalytic domain"/>
    <property type="match status" value="1"/>
</dbReference>
<feature type="domain" description="Mur ligase C-terminal" evidence="10">
    <location>
        <begin position="348"/>
        <end position="482"/>
    </location>
</feature>
<feature type="domain" description="Mur ligase central" evidence="11">
    <location>
        <begin position="114"/>
        <end position="325"/>
    </location>
</feature>
<dbReference type="Gene3D" id="3.40.1190.10">
    <property type="entry name" value="Mur-like, catalytic domain"/>
    <property type="match status" value="1"/>
</dbReference>
<dbReference type="AlphaFoldDB" id="A0A6J4JN84"/>
<keyword evidence="4 7" id="KW-0573">Peptidoglycan synthesis</keyword>
<feature type="binding site" evidence="7">
    <location>
        <position position="195"/>
    </location>
    <ligand>
        <name>UDP-N-acetyl-alpha-D-muramoyl-L-alanyl-D-glutamate</name>
        <dbReference type="ChEBI" id="CHEBI:83900"/>
    </ligand>
</feature>
<dbReference type="Pfam" id="PF08245">
    <property type="entry name" value="Mur_ligase_M"/>
    <property type="match status" value="1"/>
</dbReference>
<feature type="binding site" evidence="7">
    <location>
        <position position="193"/>
    </location>
    <ligand>
        <name>UDP-N-acetyl-alpha-D-muramoyl-L-alanyl-D-glutamate</name>
        <dbReference type="ChEBI" id="CHEBI:83900"/>
    </ligand>
</feature>